<dbReference type="InterPro" id="IPR048279">
    <property type="entry name" value="MdtK-like"/>
</dbReference>
<keyword evidence="7" id="KW-0406">Ion transport</keyword>
<evidence type="ECO:0000256" key="10">
    <source>
        <dbReference type="SAM" id="Phobius"/>
    </source>
</evidence>
<dbReference type="PANTHER" id="PTHR43298:SF2">
    <property type="entry name" value="FMN_FAD EXPORTER YEEO-RELATED"/>
    <property type="match status" value="1"/>
</dbReference>
<evidence type="ECO:0000313" key="12">
    <source>
        <dbReference type="Proteomes" id="UP001143362"/>
    </source>
</evidence>
<keyword evidence="3" id="KW-0050">Antiport</keyword>
<dbReference type="NCBIfam" id="TIGR00797">
    <property type="entry name" value="matE"/>
    <property type="match status" value="1"/>
</dbReference>
<keyword evidence="4" id="KW-1003">Cell membrane</keyword>
<feature type="transmembrane region" description="Helical" evidence="10">
    <location>
        <begin position="242"/>
        <end position="271"/>
    </location>
</feature>
<feature type="transmembrane region" description="Helical" evidence="10">
    <location>
        <begin position="356"/>
        <end position="379"/>
    </location>
</feature>
<evidence type="ECO:0000256" key="9">
    <source>
        <dbReference type="ARBA" id="ARBA00031636"/>
    </source>
</evidence>
<feature type="transmembrane region" description="Helical" evidence="10">
    <location>
        <begin position="96"/>
        <end position="126"/>
    </location>
</feature>
<dbReference type="CDD" id="cd13137">
    <property type="entry name" value="MATE_NorM_like"/>
    <property type="match status" value="1"/>
</dbReference>
<feature type="transmembrane region" description="Helical" evidence="10">
    <location>
        <begin position="391"/>
        <end position="414"/>
    </location>
</feature>
<feature type="transmembrane region" description="Helical" evidence="10">
    <location>
        <begin position="420"/>
        <end position="438"/>
    </location>
</feature>
<gene>
    <name evidence="11" type="ORF">EYC98_05950</name>
</gene>
<name>A0ABT3TG60_9GAMM</name>
<sequence>MSLNKATDDLQTNQRPGIWQLAIPSILGNLSFTIVGLTQTKMVGSLGAEALAAVGAGQRIFFLMQAIMMAVSIGTTALVARAWGANDRVEANRITVASLALALGLAIPITCTGFFLASVLAGAFGLDEQAHALAAANIRWLSLFNFAYAITAILSAALRASGDAWTPLWVSAGINIINVPLLYLLVFGNMGLPKLGVVGVAIASGLAFTAGAAVLMWLWLSQKVQLQGSIKGWMRRDRLRRLVDIGYPAAVEQLIIQAGFIGFLMLIGNFYGTEAFAAYSVGVNVLLAAITIGFGFSVAASTLVGQHLGANDHAGAARSGWRCMALAIVAMGGIGVLVMTFAEPLVLFFITEPVTVGLAINFVYLLGVMMPFMAIDFALGGSLRGAGDTRFPLVATIFSLIGVRLGLAVLATWLGLSVEWVYAALTGDYLVKAAMLSWRFKRGRWKTVIPMNMPA</sequence>
<reference evidence="11" key="1">
    <citation type="submission" date="2019-02" db="EMBL/GenBank/DDBJ databases">
        <authorList>
            <person name="Li S.-H."/>
        </authorList>
    </citation>
    <scope>NUCLEOTIDE SEQUENCE</scope>
    <source>
        <strain evidence="11">IMCC14734</strain>
    </source>
</reference>
<keyword evidence="12" id="KW-1185">Reference proteome</keyword>
<comment type="caution">
    <text evidence="11">The sequence shown here is derived from an EMBL/GenBank/DDBJ whole genome shotgun (WGS) entry which is preliminary data.</text>
</comment>
<dbReference type="EMBL" id="SHNN01000001">
    <property type="protein sequence ID" value="MCX2980414.1"/>
    <property type="molecule type" value="Genomic_DNA"/>
</dbReference>
<keyword evidence="8 10" id="KW-0472">Membrane</keyword>
<feature type="transmembrane region" description="Helical" evidence="10">
    <location>
        <begin position="198"/>
        <end position="221"/>
    </location>
</feature>
<dbReference type="RefSeq" id="WP_279244391.1">
    <property type="nucleotide sequence ID" value="NZ_SHNN01000001.1"/>
</dbReference>
<feature type="transmembrane region" description="Helical" evidence="10">
    <location>
        <begin position="165"/>
        <end position="186"/>
    </location>
</feature>
<dbReference type="InterPro" id="IPR050222">
    <property type="entry name" value="MATE_MdtK"/>
</dbReference>
<evidence type="ECO:0000256" key="6">
    <source>
        <dbReference type="ARBA" id="ARBA00022989"/>
    </source>
</evidence>
<proteinExistence type="predicted"/>
<evidence type="ECO:0000256" key="7">
    <source>
        <dbReference type="ARBA" id="ARBA00023065"/>
    </source>
</evidence>
<dbReference type="Proteomes" id="UP001143362">
    <property type="component" value="Unassembled WGS sequence"/>
</dbReference>
<comment type="subcellular location">
    <subcellularLocation>
        <location evidence="1">Cell inner membrane</location>
        <topology evidence="1">Multi-pass membrane protein</topology>
    </subcellularLocation>
</comment>
<keyword evidence="6 10" id="KW-1133">Transmembrane helix</keyword>
<evidence type="ECO:0000256" key="8">
    <source>
        <dbReference type="ARBA" id="ARBA00023136"/>
    </source>
</evidence>
<feature type="transmembrane region" description="Helical" evidence="10">
    <location>
        <begin position="325"/>
        <end position="350"/>
    </location>
</feature>
<feature type="transmembrane region" description="Helical" evidence="10">
    <location>
        <begin position="60"/>
        <end position="84"/>
    </location>
</feature>
<keyword evidence="2" id="KW-0813">Transport</keyword>
<dbReference type="PANTHER" id="PTHR43298">
    <property type="entry name" value="MULTIDRUG RESISTANCE PROTEIN NORM-RELATED"/>
    <property type="match status" value="1"/>
</dbReference>
<dbReference type="Pfam" id="PF01554">
    <property type="entry name" value="MatE"/>
    <property type="match status" value="2"/>
</dbReference>
<evidence type="ECO:0000256" key="3">
    <source>
        <dbReference type="ARBA" id="ARBA00022449"/>
    </source>
</evidence>
<feature type="transmembrane region" description="Helical" evidence="10">
    <location>
        <begin position="277"/>
        <end position="304"/>
    </location>
</feature>
<organism evidence="11 12">
    <name type="scientific">Candidatus Litorirhabdus singularis</name>
    <dbReference type="NCBI Taxonomy" id="2518993"/>
    <lineage>
        <taxon>Bacteria</taxon>
        <taxon>Pseudomonadati</taxon>
        <taxon>Pseudomonadota</taxon>
        <taxon>Gammaproteobacteria</taxon>
        <taxon>Cellvibrionales</taxon>
        <taxon>Halieaceae</taxon>
        <taxon>Candidatus Litorirhabdus</taxon>
    </lineage>
</organism>
<accession>A0ABT3TG60</accession>
<dbReference type="PIRSF" id="PIRSF006603">
    <property type="entry name" value="DinF"/>
    <property type="match status" value="1"/>
</dbReference>
<dbReference type="InterPro" id="IPR002528">
    <property type="entry name" value="MATE_fam"/>
</dbReference>
<evidence type="ECO:0000313" key="11">
    <source>
        <dbReference type="EMBL" id="MCX2980414.1"/>
    </source>
</evidence>
<evidence type="ECO:0000256" key="5">
    <source>
        <dbReference type="ARBA" id="ARBA00022692"/>
    </source>
</evidence>
<evidence type="ECO:0000256" key="1">
    <source>
        <dbReference type="ARBA" id="ARBA00004429"/>
    </source>
</evidence>
<protein>
    <recommendedName>
        <fullName evidence="9">Multidrug-efflux transporter</fullName>
    </recommendedName>
</protein>
<keyword evidence="5 10" id="KW-0812">Transmembrane</keyword>
<feature type="transmembrane region" description="Helical" evidence="10">
    <location>
        <begin position="21"/>
        <end position="40"/>
    </location>
</feature>
<evidence type="ECO:0000256" key="4">
    <source>
        <dbReference type="ARBA" id="ARBA00022475"/>
    </source>
</evidence>
<feature type="transmembrane region" description="Helical" evidence="10">
    <location>
        <begin position="138"/>
        <end position="158"/>
    </location>
</feature>
<evidence type="ECO:0000256" key="2">
    <source>
        <dbReference type="ARBA" id="ARBA00022448"/>
    </source>
</evidence>